<dbReference type="Pfam" id="PF07727">
    <property type="entry name" value="RVT_2"/>
    <property type="match status" value="1"/>
</dbReference>
<proteinExistence type="predicted"/>
<sequence length="144" mass="16766">MGENAIVQYVHKFGSLRIYITQDGEIVVDKMKEKGEACIFVGYSTQSKVDRSYYKNVINLKWLWKNKCDEENIVIHNKARLVAKGYLQEEGIDLEESFSLVAQLEAVNIHYGIFAHKSFLSTRWTQDSFHNQSSKEEVYVKHQD</sequence>
<feature type="domain" description="Reverse transcriptase Ty1/copia-type" evidence="1">
    <location>
        <begin position="49"/>
        <end position="141"/>
    </location>
</feature>
<protein>
    <submittedName>
        <fullName evidence="2">Retrovirus-related pol polyprotein from transposon TNT 1-94</fullName>
    </submittedName>
</protein>
<evidence type="ECO:0000313" key="2">
    <source>
        <dbReference type="EMBL" id="GJT16952.1"/>
    </source>
</evidence>
<dbReference type="Proteomes" id="UP001151760">
    <property type="component" value="Unassembled WGS sequence"/>
</dbReference>
<name>A0ABQ5BSX4_9ASTR</name>
<accession>A0ABQ5BSX4</accession>
<reference evidence="2" key="2">
    <citation type="submission" date="2022-01" db="EMBL/GenBank/DDBJ databases">
        <authorList>
            <person name="Yamashiro T."/>
            <person name="Shiraishi A."/>
            <person name="Satake H."/>
            <person name="Nakayama K."/>
        </authorList>
    </citation>
    <scope>NUCLEOTIDE SEQUENCE</scope>
</reference>
<dbReference type="EMBL" id="BQNB010013517">
    <property type="protein sequence ID" value="GJT16952.1"/>
    <property type="molecule type" value="Genomic_DNA"/>
</dbReference>
<comment type="caution">
    <text evidence="2">The sequence shown here is derived from an EMBL/GenBank/DDBJ whole genome shotgun (WGS) entry which is preliminary data.</text>
</comment>
<evidence type="ECO:0000313" key="3">
    <source>
        <dbReference type="Proteomes" id="UP001151760"/>
    </source>
</evidence>
<dbReference type="InterPro" id="IPR013103">
    <property type="entry name" value="RVT_2"/>
</dbReference>
<evidence type="ECO:0000259" key="1">
    <source>
        <dbReference type="Pfam" id="PF07727"/>
    </source>
</evidence>
<reference evidence="2" key="1">
    <citation type="journal article" date="2022" name="Int. J. Mol. Sci.">
        <title>Draft Genome of Tanacetum Coccineum: Genomic Comparison of Closely Related Tanacetum-Family Plants.</title>
        <authorList>
            <person name="Yamashiro T."/>
            <person name="Shiraishi A."/>
            <person name="Nakayama K."/>
            <person name="Satake H."/>
        </authorList>
    </citation>
    <scope>NUCLEOTIDE SEQUENCE</scope>
</reference>
<keyword evidence="3" id="KW-1185">Reference proteome</keyword>
<gene>
    <name evidence="2" type="ORF">Tco_0875658</name>
</gene>
<organism evidence="2 3">
    <name type="scientific">Tanacetum coccineum</name>
    <dbReference type="NCBI Taxonomy" id="301880"/>
    <lineage>
        <taxon>Eukaryota</taxon>
        <taxon>Viridiplantae</taxon>
        <taxon>Streptophyta</taxon>
        <taxon>Embryophyta</taxon>
        <taxon>Tracheophyta</taxon>
        <taxon>Spermatophyta</taxon>
        <taxon>Magnoliopsida</taxon>
        <taxon>eudicotyledons</taxon>
        <taxon>Gunneridae</taxon>
        <taxon>Pentapetalae</taxon>
        <taxon>asterids</taxon>
        <taxon>campanulids</taxon>
        <taxon>Asterales</taxon>
        <taxon>Asteraceae</taxon>
        <taxon>Asteroideae</taxon>
        <taxon>Anthemideae</taxon>
        <taxon>Anthemidinae</taxon>
        <taxon>Tanacetum</taxon>
    </lineage>
</organism>